<proteinExistence type="inferred from homology"/>
<dbReference type="AlphaFoldDB" id="A0A1I7XIS0"/>
<protein>
    <submittedName>
        <fullName evidence="11">PH domain-containing protein</fullName>
    </submittedName>
</protein>
<reference evidence="11" key="1">
    <citation type="submission" date="2016-11" db="UniProtKB">
        <authorList>
            <consortium name="WormBaseParasite"/>
        </authorList>
    </citation>
    <scope>IDENTIFICATION</scope>
</reference>
<keyword evidence="3 7" id="KW-0812">Transmembrane</keyword>
<feature type="transmembrane region" description="Helical" evidence="7">
    <location>
        <begin position="535"/>
        <end position="554"/>
    </location>
</feature>
<dbReference type="GO" id="GO:0097272">
    <property type="term" value="P:ammonium homeostasis"/>
    <property type="evidence" value="ECO:0007669"/>
    <property type="project" value="TreeGrafter"/>
</dbReference>
<evidence type="ECO:0000256" key="7">
    <source>
        <dbReference type="SAM" id="Phobius"/>
    </source>
</evidence>
<feature type="transmembrane region" description="Helical" evidence="7">
    <location>
        <begin position="626"/>
        <end position="646"/>
    </location>
</feature>
<dbReference type="GO" id="GO:0005886">
    <property type="term" value="C:plasma membrane"/>
    <property type="evidence" value="ECO:0007669"/>
    <property type="project" value="InterPro"/>
</dbReference>
<feature type="transmembrane region" description="Helical" evidence="7">
    <location>
        <begin position="574"/>
        <end position="593"/>
    </location>
</feature>
<dbReference type="InterPro" id="IPR029020">
    <property type="entry name" value="Ammonium/urea_transptr"/>
</dbReference>
<evidence type="ECO:0000313" key="10">
    <source>
        <dbReference type="Proteomes" id="UP000095283"/>
    </source>
</evidence>
<evidence type="ECO:0000256" key="2">
    <source>
        <dbReference type="ARBA" id="ARBA00011036"/>
    </source>
</evidence>
<evidence type="ECO:0000259" key="8">
    <source>
        <dbReference type="Pfam" id="PF00169"/>
    </source>
</evidence>
<keyword evidence="4 7" id="KW-1133">Transmembrane helix</keyword>
<feature type="domain" description="Ammonium transporter AmtB-like" evidence="9">
    <location>
        <begin position="409"/>
        <end position="737"/>
    </location>
</feature>
<dbReference type="SUPFAM" id="SSF50729">
    <property type="entry name" value="PH domain-like"/>
    <property type="match status" value="1"/>
</dbReference>
<evidence type="ECO:0000313" key="11">
    <source>
        <dbReference type="WBParaSite" id="Hba_17393"/>
    </source>
</evidence>
<keyword evidence="5 7" id="KW-0472">Membrane</keyword>
<feature type="region of interest" description="Disordered" evidence="6">
    <location>
        <begin position="126"/>
        <end position="171"/>
    </location>
</feature>
<feature type="compositionally biased region" description="Pro residues" evidence="6">
    <location>
        <begin position="146"/>
        <end position="156"/>
    </location>
</feature>
<dbReference type="SUPFAM" id="SSF111352">
    <property type="entry name" value="Ammonium transporter"/>
    <property type="match status" value="1"/>
</dbReference>
<feature type="region of interest" description="Disordered" evidence="6">
    <location>
        <begin position="266"/>
        <end position="307"/>
    </location>
</feature>
<dbReference type="Pfam" id="PF00169">
    <property type="entry name" value="PH"/>
    <property type="match status" value="1"/>
</dbReference>
<dbReference type="Pfam" id="PF00909">
    <property type="entry name" value="Ammonium_transp"/>
    <property type="match status" value="1"/>
</dbReference>
<feature type="transmembrane region" description="Helical" evidence="7">
    <location>
        <begin position="474"/>
        <end position="493"/>
    </location>
</feature>
<dbReference type="Gene3D" id="2.30.29.30">
    <property type="entry name" value="Pleckstrin-homology domain (PH domain)/Phosphotyrosine-binding domain (PTB)"/>
    <property type="match status" value="1"/>
</dbReference>
<dbReference type="Proteomes" id="UP000095283">
    <property type="component" value="Unplaced"/>
</dbReference>
<name>A0A1I7XIS0_HETBA</name>
<feature type="compositionally biased region" description="Gly residues" evidence="6">
    <location>
        <begin position="295"/>
        <end position="304"/>
    </location>
</feature>
<evidence type="ECO:0000256" key="1">
    <source>
        <dbReference type="ARBA" id="ARBA00004141"/>
    </source>
</evidence>
<comment type="similarity">
    <text evidence="2">Belongs to the ammonium transporter (TC 2.A.49) family. Rh subfamily.</text>
</comment>
<feature type="domain" description="PH" evidence="8">
    <location>
        <begin position="7"/>
        <end position="104"/>
    </location>
</feature>
<organism evidence="10 11">
    <name type="scientific">Heterorhabditis bacteriophora</name>
    <name type="common">Entomopathogenic nematode worm</name>
    <dbReference type="NCBI Taxonomy" id="37862"/>
    <lineage>
        <taxon>Eukaryota</taxon>
        <taxon>Metazoa</taxon>
        <taxon>Ecdysozoa</taxon>
        <taxon>Nematoda</taxon>
        <taxon>Chromadorea</taxon>
        <taxon>Rhabditida</taxon>
        <taxon>Rhabditina</taxon>
        <taxon>Rhabditomorpha</taxon>
        <taxon>Strongyloidea</taxon>
        <taxon>Heterorhabditidae</taxon>
        <taxon>Heterorhabditis</taxon>
    </lineage>
</organism>
<dbReference type="InterPro" id="IPR024041">
    <property type="entry name" value="NH4_transpt_AmtB-like_dom"/>
</dbReference>
<dbReference type="WBParaSite" id="Hba_17393">
    <property type="protein sequence ID" value="Hba_17393"/>
    <property type="gene ID" value="Hba_17393"/>
</dbReference>
<feature type="transmembrane region" description="Helical" evidence="7">
    <location>
        <begin position="448"/>
        <end position="467"/>
    </location>
</feature>
<evidence type="ECO:0000256" key="3">
    <source>
        <dbReference type="ARBA" id="ARBA00022692"/>
    </source>
</evidence>
<keyword evidence="10" id="KW-1185">Reference proteome</keyword>
<feature type="transmembrane region" description="Helical" evidence="7">
    <location>
        <begin position="367"/>
        <end position="386"/>
    </location>
</feature>
<feature type="transmembrane region" description="Helical" evidence="7">
    <location>
        <begin position="666"/>
        <end position="684"/>
    </location>
</feature>
<dbReference type="FunFam" id="2.30.29.30:FF:000624">
    <property type="entry name" value="Protein CBG23324"/>
    <property type="match status" value="1"/>
</dbReference>
<dbReference type="PANTHER" id="PTHR11730">
    <property type="entry name" value="AMMONIUM TRANSPORTER"/>
    <property type="match status" value="1"/>
</dbReference>
<evidence type="ECO:0000259" key="9">
    <source>
        <dbReference type="Pfam" id="PF00909"/>
    </source>
</evidence>
<dbReference type="PRINTS" id="PR00342">
    <property type="entry name" value="RHESUSRHD"/>
</dbReference>
<dbReference type="InterPro" id="IPR011993">
    <property type="entry name" value="PH-like_dom_sf"/>
</dbReference>
<feature type="transmembrane region" description="Helical" evidence="7">
    <location>
        <begin position="715"/>
        <end position="735"/>
    </location>
</feature>
<dbReference type="Gene3D" id="1.10.3430.10">
    <property type="entry name" value="Ammonium transporter AmtB like domains"/>
    <property type="match status" value="1"/>
</dbReference>
<dbReference type="InterPro" id="IPR001849">
    <property type="entry name" value="PH_domain"/>
</dbReference>
<accession>A0A1I7XIS0</accession>
<dbReference type="PANTHER" id="PTHR11730:SF60">
    <property type="entry name" value="RH50, ISOFORM D"/>
    <property type="match status" value="1"/>
</dbReference>
<comment type="subcellular location">
    <subcellularLocation>
        <location evidence="1">Membrane</location>
        <topology evidence="1">Multi-pass membrane protein</topology>
    </subcellularLocation>
</comment>
<dbReference type="GO" id="GO:0008519">
    <property type="term" value="F:ammonium channel activity"/>
    <property type="evidence" value="ECO:0007669"/>
    <property type="project" value="InterPro"/>
</dbReference>
<evidence type="ECO:0000256" key="4">
    <source>
        <dbReference type="ARBA" id="ARBA00022989"/>
    </source>
</evidence>
<evidence type="ECO:0000256" key="6">
    <source>
        <dbReference type="SAM" id="MobiDB-lite"/>
    </source>
</evidence>
<dbReference type="InterPro" id="IPR002229">
    <property type="entry name" value="RhesusRHD"/>
</dbReference>
<feature type="transmembrane region" description="Helical" evidence="7">
    <location>
        <begin position="505"/>
        <end position="523"/>
    </location>
</feature>
<sequence length="773" mass="83294">MESRKLKEGEILKYKSGFLSNKWKKHHAVLFSDSRFCWFAEKNDRKPKGSVLLKDVVPYICVGLMTDRMPVKRPSVPEGSSVHHLVGIGMDPRADTVHWILFASDSDIELADVKLFLHCNSERTDKIHSPPTKYPDAPPSVQSNYPPQPGARPPPYYGNSGAYPRPTSEYQNGTTYGGHLPSQTTVIVDRGMPSGLPGNVGGGYGGGGFGSTGLGFGSGMLMGSLMGYGLGSMWGGTSLFPSYNSGMGHGMGGGYYSDNDTTNITNNYYNSSGPEDGGGTHQASSSTPGDANMEYGGGGGGGGDNTQYSNAGNEIGYEDYGYDGDCQISMKGMFIKDGREEFSLNGGTKYEYKNDPRMASSFQKNQFTILVLVSQIGFMILFGLFAKYDADVMPGGSEDPEYMSSKYPPVSINLLLACYTIEWGMIVRGILGHEFANEGKFTIGLEQLLTADFAAAVVLISMGAMLGKLSPVQYLIMAFIETPIAIFIEHHVVHTFHVNDVGGSIIVHAFGAYFGLACSKAFGNKEQRDHESEGSVYHSDIFAMIGAIFLWVFWPSFNAGVAEPADARQRAVCNTFLSLCACTVMTFLVSQAVDKHKKFDMVHIANSTLAGGVAIGSTANVVINPLHAMMVGVAAAVLSVLGYKYITPKLSSNFGVHDTCGVNNLHGMPGILAGLLSAVLVVYYDPAIYGKSLNIIYPAMKSDINMEGHSARTQAVNQLIGVGVVLVGSLISGFITDGDYFETPSDYDFTTRIVSRIDRVEINEQTQLTQKDV</sequence>
<evidence type="ECO:0000256" key="5">
    <source>
        <dbReference type="ARBA" id="ARBA00023136"/>
    </source>
</evidence>